<evidence type="ECO:0000259" key="1">
    <source>
        <dbReference type="Pfam" id="PF18730"/>
    </source>
</evidence>
<proteinExistence type="predicted"/>
<evidence type="ECO:0000313" key="3">
    <source>
        <dbReference type="Proteomes" id="UP000050996"/>
    </source>
</evidence>
<comment type="caution">
    <text evidence="2">The sequence shown here is derived from an EMBL/GenBank/DDBJ whole genome shotgun (WGS) entry which is preliminary data.</text>
</comment>
<keyword evidence="3" id="KW-1185">Reference proteome</keyword>
<dbReference type="PATRIC" id="fig|1637975.4.peg.1241"/>
<dbReference type="STRING" id="1637975.AN957_07545"/>
<dbReference type="AlphaFoldDB" id="A0A0Q3QL75"/>
<feature type="domain" description="Cthe-2314-like HEPN" evidence="1">
    <location>
        <begin position="1"/>
        <end position="141"/>
    </location>
</feature>
<sequence>MEDKHDAYKYWFDFYLEGYYKRFATLIDTICHLINIKYNFGIKPDPGFRQRVMKELQAKDNILFKALKKCWQDEAYKKAERFRNDLTHNYRPNFIDSGISESHEGDEIIISVGLGEYTTTTEFITNIEETVDLMAEIIDNIRSKIV</sequence>
<organism evidence="2 3">
    <name type="scientific">Cytobacillus solani</name>
    <dbReference type="NCBI Taxonomy" id="1637975"/>
    <lineage>
        <taxon>Bacteria</taxon>
        <taxon>Bacillati</taxon>
        <taxon>Bacillota</taxon>
        <taxon>Bacilli</taxon>
        <taxon>Bacillales</taxon>
        <taxon>Bacillaceae</taxon>
        <taxon>Cytobacillus</taxon>
    </lineage>
</organism>
<gene>
    <name evidence="2" type="ORF">AN957_07545</name>
</gene>
<dbReference type="InterPro" id="IPR041394">
    <property type="entry name" value="HEPN_Cthe2314"/>
</dbReference>
<protein>
    <recommendedName>
        <fullName evidence="1">Cthe-2314-like HEPN domain-containing protein</fullName>
    </recommendedName>
</protein>
<dbReference type="Proteomes" id="UP000050996">
    <property type="component" value="Unassembled WGS sequence"/>
</dbReference>
<dbReference type="EMBL" id="LJIX01000006">
    <property type="protein sequence ID" value="KQL18438.1"/>
    <property type="molecule type" value="Genomic_DNA"/>
</dbReference>
<reference evidence="2 3" key="1">
    <citation type="submission" date="2015-09" db="EMBL/GenBank/DDBJ databases">
        <title>Genome sequencing project for genomic taxonomy and phylogenomics of Bacillus-like bacteria.</title>
        <authorList>
            <person name="Liu B."/>
            <person name="Wang J."/>
            <person name="Zhu Y."/>
            <person name="Liu G."/>
            <person name="Chen Q."/>
            <person name="Chen Z."/>
            <person name="Lan J."/>
            <person name="Che J."/>
            <person name="Ge C."/>
            <person name="Shi H."/>
            <person name="Pan Z."/>
            <person name="Liu X."/>
        </authorList>
    </citation>
    <scope>NUCLEOTIDE SEQUENCE [LARGE SCALE GENOMIC DNA]</scope>
    <source>
        <strain evidence="2 3">FJAT-18043</strain>
    </source>
</reference>
<dbReference type="Pfam" id="PF18730">
    <property type="entry name" value="HEPN_Cthe2314"/>
    <property type="match status" value="1"/>
</dbReference>
<evidence type="ECO:0000313" key="2">
    <source>
        <dbReference type="EMBL" id="KQL18438.1"/>
    </source>
</evidence>
<name>A0A0Q3QL75_9BACI</name>
<accession>A0A0Q3QL75</accession>